<dbReference type="GO" id="GO:0006298">
    <property type="term" value="P:mismatch repair"/>
    <property type="evidence" value="ECO:0007669"/>
    <property type="project" value="TreeGrafter"/>
</dbReference>
<evidence type="ECO:0000256" key="10">
    <source>
        <dbReference type="ARBA" id="ARBA00022723"/>
    </source>
</evidence>
<keyword evidence="19" id="KW-1185">Reference proteome</keyword>
<dbReference type="RefSeq" id="WP_072936501.1">
    <property type="nucleotide sequence ID" value="NZ_FQUG01000014.1"/>
</dbReference>
<evidence type="ECO:0000256" key="2">
    <source>
        <dbReference type="ARBA" id="ARBA00001946"/>
    </source>
</evidence>
<sequence length="256" mass="28715">MDFKNLKIKELQALFASDDVSEELVDFCKNDSRQGVQRLWKQYSKKQEEYQRVQALYKYEYEAQNEGFQLIAGVDEAGRGPLAGPVVTAAVILPIGTFINKLNDSKKVTPQNREILFDEIFEKAIAVHCSIVDAEVIDRVNIYQATMNGMYESILALDPPPQKVLIDAVKLDQLKIPSLSIIKGDAKSASIAAASIIAKVTRDRLMLQYDKQYPEYGFAKHKGYGTAEHIAAIRKYGPCPIHRKSFEPITSIISSN</sequence>
<dbReference type="GO" id="GO:0003723">
    <property type="term" value="F:RNA binding"/>
    <property type="evidence" value="ECO:0007669"/>
    <property type="project" value="UniProtKB-UniRule"/>
</dbReference>
<dbReference type="GO" id="GO:0004523">
    <property type="term" value="F:RNA-DNA hybrid ribonuclease activity"/>
    <property type="evidence" value="ECO:0007669"/>
    <property type="project" value="UniProtKB-UniRule"/>
</dbReference>
<dbReference type="AlphaFoldDB" id="A0A1M5AS77"/>
<dbReference type="STRING" id="1123243.SAMN02745190_02411"/>
<dbReference type="InterPro" id="IPR012337">
    <property type="entry name" value="RNaseH-like_sf"/>
</dbReference>
<feature type="binding site" evidence="14 15">
    <location>
        <position position="167"/>
    </location>
    <ligand>
        <name>a divalent metal cation</name>
        <dbReference type="ChEBI" id="CHEBI:60240"/>
    </ligand>
</feature>
<dbReference type="Pfam" id="PF01351">
    <property type="entry name" value="RNase_HII"/>
    <property type="match status" value="1"/>
</dbReference>
<evidence type="ECO:0000256" key="8">
    <source>
        <dbReference type="ARBA" id="ARBA00022490"/>
    </source>
</evidence>
<dbReference type="InterPro" id="IPR022898">
    <property type="entry name" value="RNase_HII"/>
</dbReference>
<feature type="binding site" evidence="14 15">
    <location>
        <position position="76"/>
    </location>
    <ligand>
        <name>a divalent metal cation</name>
        <dbReference type="ChEBI" id="CHEBI:60240"/>
    </ligand>
</feature>
<dbReference type="InterPro" id="IPR001352">
    <property type="entry name" value="RNase_HII/HIII"/>
</dbReference>
<protein>
    <recommendedName>
        <fullName evidence="7 14">Ribonuclease HII</fullName>
        <shortName evidence="14">RNase HII</shortName>
        <ecNumber evidence="6 14">3.1.26.4</ecNumber>
    </recommendedName>
</protein>
<evidence type="ECO:0000256" key="12">
    <source>
        <dbReference type="ARBA" id="ARBA00022801"/>
    </source>
</evidence>
<dbReference type="PROSITE" id="PS51975">
    <property type="entry name" value="RNASE_H_2"/>
    <property type="match status" value="1"/>
</dbReference>
<dbReference type="InterPro" id="IPR024567">
    <property type="entry name" value="RNase_HII/HIII_dom"/>
</dbReference>
<comment type="function">
    <text evidence="3 14 16">Endonuclease that specifically degrades the RNA of RNA-DNA hybrids.</text>
</comment>
<keyword evidence="13 14" id="KW-0464">Manganese</keyword>
<keyword evidence="9 14" id="KW-0540">Nuclease</keyword>
<evidence type="ECO:0000256" key="15">
    <source>
        <dbReference type="PROSITE-ProRule" id="PRU01319"/>
    </source>
</evidence>
<dbReference type="GO" id="GO:0005737">
    <property type="term" value="C:cytoplasm"/>
    <property type="evidence" value="ECO:0007669"/>
    <property type="project" value="UniProtKB-SubCell"/>
</dbReference>
<keyword evidence="8 14" id="KW-0963">Cytoplasm</keyword>
<evidence type="ECO:0000313" key="19">
    <source>
        <dbReference type="Proteomes" id="UP000184404"/>
    </source>
</evidence>
<dbReference type="OrthoDB" id="9803420at2"/>
<dbReference type="SUPFAM" id="SSF53098">
    <property type="entry name" value="Ribonuclease H-like"/>
    <property type="match status" value="1"/>
</dbReference>
<accession>A0A1M5AS77</accession>
<evidence type="ECO:0000256" key="5">
    <source>
        <dbReference type="ARBA" id="ARBA00007383"/>
    </source>
</evidence>
<keyword evidence="10 14" id="KW-0479">Metal-binding</keyword>
<evidence type="ECO:0000256" key="3">
    <source>
        <dbReference type="ARBA" id="ARBA00004065"/>
    </source>
</evidence>
<dbReference type="Gene3D" id="3.30.420.10">
    <property type="entry name" value="Ribonuclease H-like superfamily/Ribonuclease H"/>
    <property type="match status" value="1"/>
</dbReference>
<comment type="cofactor">
    <cofactor evidence="14 15">
        <name>Mn(2+)</name>
        <dbReference type="ChEBI" id="CHEBI:29035"/>
    </cofactor>
    <cofactor evidence="14 15">
        <name>Mg(2+)</name>
        <dbReference type="ChEBI" id="CHEBI:18420"/>
    </cofactor>
    <text evidence="14 15">Manganese or magnesium. Binds 1 divalent metal ion per monomer in the absence of substrate. May bind a second metal ion after substrate binding.</text>
</comment>
<evidence type="ECO:0000256" key="13">
    <source>
        <dbReference type="ARBA" id="ARBA00023211"/>
    </source>
</evidence>
<evidence type="ECO:0000256" key="7">
    <source>
        <dbReference type="ARBA" id="ARBA00019179"/>
    </source>
</evidence>
<keyword evidence="12 14" id="KW-0378">Hydrolase</keyword>
<dbReference type="NCBIfam" id="NF000595">
    <property type="entry name" value="PRK00015.1-3"/>
    <property type="match status" value="1"/>
</dbReference>
<reference evidence="18 19" key="1">
    <citation type="submission" date="2016-11" db="EMBL/GenBank/DDBJ databases">
        <authorList>
            <person name="Jaros S."/>
            <person name="Januszkiewicz K."/>
            <person name="Wedrychowicz H."/>
        </authorList>
    </citation>
    <scope>NUCLEOTIDE SEQUENCE [LARGE SCALE GENOMIC DNA]</scope>
    <source>
        <strain evidence="18 19">DSM 10502</strain>
    </source>
</reference>
<dbReference type="InterPro" id="IPR036397">
    <property type="entry name" value="RNaseH_sf"/>
</dbReference>
<dbReference type="NCBIfam" id="NF000594">
    <property type="entry name" value="PRK00015.1-1"/>
    <property type="match status" value="1"/>
</dbReference>
<evidence type="ECO:0000256" key="16">
    <source>
        <dbReference type="RuleBase" id="RU003515"/>
    </source>
</evidence>
<comment type="similarity">
    <text evidence="5 14 16">Belongs to the RNase HII family.</text>
</comment>
<evidence type="ECO:0000256" key="9">
    <source>
        <dbReference type="ARBA" id="ARBA00022722"/>
    </source>
</evidence>
<evidence type="ECO:0000256" key="4">
    <source>
        <dbReference type="ARBA" id="ARBA00004496"/>
    </source>
</evidence>
<dbReference type="HAMAP" id="MF_00052_B">
    <property type="entry name" value="RNase_HII_B"/>
    <property type="match status" value="1"/>
</dbReference>
<proteinExistence type="inferred from homology"/>
<evidence type="ECO:0000313" key="18">
    <source>
        <dbReference type="EMBL" id="SHF33090.1"/>
    </source>
</evidence>
<evidence type="ECO:0000259" key="17">
    <source>
        <dbReference type="PROSITE" id="PS51975"/>
    </source>
</evidence>
<keyword evidence="11 14" id="KW-0255">Endonuclease</keyword>
<evidence type="ECO:0000256" key="6">
    <source>
        <dbReference type="ARBA" id="ARBA00012180"/>
    </source>
</evidence>
<dbReference type="PANTHER" id="PTHR10954">
    <property type="entry name" value="RIBONUCLEASE H2 SUBUNIT A"/>
    <property type="match status" value="1"/>
</dbReference>
<dbReference type="Proteomes" id="UP000184404">
    <property type="component" value="Unassembled WGS sequence"/>
</dbReference>
<dbReference type="GO" id="GO:0030145">
    <property type="term" value="F:manganese ion binding"/>
    <property type="evidence" value="ECO:0007669"/>
    <property type="project" value="UniProtKB-UniRule"/>
</dbReference>
<dbReference type="FunFam" id="3.30.420.10:FF:000006">
    <property type="entry name" value="Ribonuclease HII"/>
    <property type="match status" value="1"/>
</dbReference>
<comment type="cofactor">
    <cofactor evidence="2">
        <name>Mg(2+)</name>
        <dbReference type="ChEBI" id="CHEBI:18420"/>
    </cofactor>
</comment>
<evidence type="ECO:0000256" key="14">
    <source>
        <dbReference type="HAMAP-Rule" id="MF_00052"/>
    </source>
</evidence>
<dbReference type="EMBL" id="FQUG01000014">
    <property type="protein sequence ID" value="SHF33090.1"/>
    <property type="molecule type" value="Genomic_DNA"/>
</dbReference>
<name>A0A1M5AS77_9FIRM</name>
<dbReference type="EC" id="3.1.26.4" evidence="6 14"/>
<comment type="catalytic activity">
    <reaction evidence="1 14 15 16">
        <text>Endonucleolytic cleavage to 5'-phosphomonoester.</text>
        <dbReference type="EC" id="3.1.26.4"/>
    </reaction>
</comment>
<dbReference type="GO" id="GO:0043137">
    <property type="term" value="P:DNA replication, removal of RNA primer"/>
    <property type="evidence" value="ECO:0007669"/>
    <property type="project" value="TreeGrafter"/>
</dbReference>
<comment type="subcellular location">
    <subcellularLocation>
        <location evidence="4 14">Cytoplasm</location>
    </subcellularLocation>
</comment>
<feature type="binding site" evidence="14 15">
    <location>
        <position position="75"/>
    </location>
    <ligand>
        <name>a divalent metal cation</name>
        <dbReference type="ChEBI" id="CHEBI:60240"/>
    </ligand>
</feature>
<evidence type="ECO:0000256" key="11">
    <source>
        <dbReference type="ARBA" id="ARBA00022759"/>
    </source>
</evidence>
<dbReference type="PANTHER" id="PTHR10954:SF18">
    <property type="entry name" value="RIBONUCLEASE HII"/>
    <property type="match status" value="1"/>
</dbReference>
<organism evidence="18 19">
    <name type="scientific">Schwartzia succinivorans DSM 10502</name>
    <dbReference type="NCBI Taxonomy" id="1123243"/>
    <lineage>
        <taxon>Bacteria</taxon>
        <taxon>Bacillati</taxon>
        <taxon>Bacillota</taxon>
        <taxon>Negativicutes</taxon>
        <taxon>Selenomonadales</taxon>
        <taxon>Selenomonadaceae</taxon>
        <taxon>Schwartzia</taxon>
    </lineage>
</organism>
<feature type="domain" description="RNase H type-2" evidence="17">
    <location>
        <begin position="69"/>
        <end position="256"/>
    </location>
</feature>
<gene>
    <name evidence="14" type="primary">rnhB</name>
    <name evidence="18" type="ORF">SAMN02745190_02411</name>
</gene>
<dbReference type="GO" id="GO:0032299">
    <property type="term" value="C:ribonuclease H2 complex"/>
    <property type="evidence" value="ECO:0007669"/>
    <property type="project" value="TreeGrafter"/>
</dbReference>
<evidence type="ECO:0000256" key="1">
    <source>
        <dbReference type="ARBA" id="ARBA00000077"/>
    </source>
</evidence>
<dbReference type="CDD" id="cd07182">
    <property type="entry name" value="RNase_HII_bacteria_HII_like"/>
    <property type="match status" value="1"/>
</dbReference>